<keyword evidence="1" id="KW-0175">Coiled coil</keyword>
<evidence type="ECO:0000313" key="4">
    <source>
        <dbReference type="Proteomes" id="UP001430172"/>
    </source>
</evidence>
<dbReference type="RefSeq" id="WP_204132486.1">
    <property type="nucleotide sequence ID" value="NZ_JAFDVD010000020.1"/>
</dbReference>
<comment type="caution">
    <text evidence="3">The sequence shown here is derived from an EMBL/GenBank/DDBJ whole genome shotgun (WGS) entry which is preliminary data.</text>
</comment>
<dbReference type="InterPro" id="IPR050570">
    <property type="entry name" value="Cell_wall_metabolism_enzyme"/>
</dbReference>
<proteinExistence type="predicted"/>
<protein>
    <submittedName>
        <fullName evidence="3">M23 family metallopeptidase</fullName>
    </submittedName>
</protein>
<feature type="domain" description="M23ase beta-sheet core" evidence="2">
    <location>
        <begin position="152"/>
        <end position="242"/>
    </location>
</feature>
<reference evidence="3" key="1">
    <citation type="submission" date="2021-02" db="EMBL/GenBank/DDBJ databases">
        <title>Phycicoccus sp. MQZ13P-5T, whole genome shotgun sequence.</title>
        <authorList>
            <person name="Tuo L."/>
        </authorList>
    </citation>
    <scope>NUCLEOTIDE SEQUENCE</scope>
    <source>
        <strain evidence="3">MQZ13P-5</strain>
    </source>
</reference>
<name>A0ABS2CQ59_9MICO</name>
<dbReference type="InterPro" id="IPR016047">
    <property type="entry name" value="M23ase_b-sheet_dom"/>
</dbReference>
<evidence type="ECO:0000313" key="3">
    <source>
        <dbReference type="EMBL" id="MBM6402020.1"/>
    </source>
</evidence>
<evidence type="ECO:0000259" key="2">
    <source>
        <dbReference type="Pfam" id="PF01551"/>
    </source>
</evidence>
<dbReference type="Gene3D" id="2.70.70.10">
    <property type="entry name" value="Glucose Permease (Domain IIA)"/>
    <property type="match status" value="1"/>
</dbReference>
<dbReference type="Proteomes" id="UP001430172">
    <property type="component" value="Unassembled WGS sequence"/>
</dbReference>
<gene>
    <name evidence="3" type="ORF">JQN70_16595</name>
</gene>
<dbReference type="EMBL" id="JAFDVD010000020">
    <property type="protein sequence ID" value="MBM6402020.1"/>
    <property type="molecule type" value="Genomic_DNA"/>
</dbReference>
<keyword evidence="4" id="KW-1185">Reference proteome</keyword>
<dbReference type="SUPFAM" id="SSF51261">
    <property type="entry name" value="Duplicated hybrid motif"/>
    <property type="match status" value="1"/>
</dbReference>
<dbReference type="PANTHER" id="PTHR21666">
    <property type="entry name" value="PEPTIDASE-RELATED"/>
    <property type="match status" value="1"/>
</dbReference>
<dbReference type="InterPro" id="IPR011055">
    <property type="entry name" value="Dup_hybrid_motif"/>
</dbReference>
<dbReference type="CDD" id="cd12797">
    <property type="entry name" value="M23_peptidase"/>
    <property type="match status" value="1"/>
</dbReference>
<evidence type="ECO:0000256" key="1">
    <source>
        <dbReference type="SAM" id="Coils"/>
    </source>
</evidence>
<accession>A0ABS2CQ59</accession>
<dbReference type="PANTHER" id="PTHR21666:SF270">
    <property type="entry name" value="MUREIN HYDROLASE ACTIVATOR ENVC"/>
    <property type="match status" value="1"/>
</dbReference>
<dbReference type="Pfam" id="PF01551">
    <property type="entry name" value="Peptidase_M23"/>
    <property type="match status" value="1"/>
</dbReference>
<organism evidence="3 4">
    <name type="scientific">Phycicoccus sonneratiae</name>
    <dbReference type="NCBI Taxonomy" id="2807628"/>
    <lineage>
        <taxon>Bacteria</taxon>
        <taxon>Bacillati</taxon>
        <taxon>Actinomycetota</taxon>
        <taxon>Actinomycetes</taxon>
        <taxon>Micrococcales</taxon>
        <taxon>Intrasporangiaceae</taxon>
        <taxon>Phycicoccus</taxon>
    </lineage>
</organism>
<feature type="coiled-coil region" evidence="1">
    <location>
        <begin position="100"/>
        <end position="129"/>
    </location>
</feature>
<sequence>MSSRNYTGRHYAGRHRVQQRRARLPRALSSGFVLPTAAAGVLVVTATGATVAESAPQSFDLTGQQTAMARTQESAAEQAATDIAERRQAASIQSAAFRGRVEAQDRAARAAKRKAVAEAKAKAEAAKRAKKWVRPIHIWNITSGYGWRWGKTHDGIDLAAPTGTPLYAMSKGTVIKAGWENSFGNKVAIQYWDGSVIWYGHMSRIDIQTGDSVMPGDQVGLVGNTGHSFGSHLHFEVQKETTADTPLDPVPWLKNHGLW</sequence>